<sequence length="694" mass="75987">MAANSTATSTRALNPWVLHLQKLALELKCPLCLNLFRRPLLLPCDHIFCDSCIPRSQCGSECPMCKWRCTEADLRPLAFVENIVAIYKGLGALSGANLFQSVSSVGGRPQEDNSSSGQSVSANKLAPGVFNSFIGGGKAKEFEMPGTGENQHNSDQNPNLTQLNFQTQAGGIRECRAVQIDINRLEQLSPCSPPSFGDIKGSDNESSEQGSERSLESYPANRSVKRSFDDRTRKECGFSASETEGPMRDLRRLKTLDYEPEDVGVKNSGHIQSTVLQSESLVASNSELELKSGVPLADETLPGISDDSHANNYICGFCQSFKISEVTGSMLHYANGNSVEGEEAGRSNVIHVHSKCIEWAPQVYYVGDTVKNLKAELARGSKLKCSGCGLKGAALGCYVKSCRRSYHFPCAAEISKCRWDYENFLVLCPSHSSVNFPSEKSGSSKKVHTVPPQITPQQPNFWASSPNKAKEWVFCGSALSPEEKLLLVRFGSMIGVTVSKFWRPNVSHVIAATDEKGSFTRTLKVLMAILNGSWVLKIDWIKACMEAMNPVDEEPYEVSLDNHGCLDGPKTGRLRALNKAPKLFYGLSFYFSGDFMPGYKEDLQSLVVTAGGIIWKSGEELLAQHCDDKAASSKILIVYNLDSPLGFQLGEEVSTIWKRLNEAQELASKIGSQVIGHTWLLESIAAHKLQPLVS</sequence>
<protein>
    <submittedName>
        <fullName evidence="1">BRCA1-associated RING domain protein 1</fullName>
    </submittedName>
</protein>
<keyword evidence="2" id="KW-1185">Reference proteome</keyword>
<comment type="caution">
    <text evidence="1">The sequence shown here is derived from an EMBL/GenBank/DDBJ whole genome shotgun (WGS) entry which is preliminary data.</text>
</comment>
<organism evidence="1 2">
    <name type="scientific">Melia azedarach</name>
    <name type="common">Chinaberry tree</name>
    <dbReference type="NCBI Taxonomy" id="155640"/>
    <lineage>
        <taxon>Eukaryota</taxon>
        <taxon>Viridiplantae</taxon>
        <taxon>Streptophyta</taxon>
        <taxon>Embryophyta</taxon>
        <taxon>Tracheophyta</taxon>
        <taxon>Spermatophyta</taxon>
        <taxon>Magnoliopsida</taxon>
        <taxon>eudicotyledons</taxon>
        <taxon>Gunneridae</taxon>
        <taxon>Pentapetalae</taxon>
        <taxon>rosids</taxon>
        <taxon>malvids</taxon>
        <taxon>Sapindales</taxon>
        <taxon>Meliaceae</taxon>
        <taxon>Melia</taxon>
    </lineage>
</organism>
<accession>A0ACC1YX37</accession>
<dbReference type="Proteomes" id="UP001164539">
    <property type="component" value="Chromosome 1"/>
</dbReference>
<reference evidence="1 2" key="1">
    <citation type="journal article" date="2023" name="Science">
        <title>Complex scaffold remodeling in plant triterpene biosynthesis.</title>
        <authorList>
            <person name="De La Pena R."/>
            <person name="Hodgson H."/>
            <person name="Liu J.C."/>
            <person name="Stephenson M.J."/>
            <person name="Martin A.C."/>
            <person name="Owen C."/>
            <person name="Harkess A."/>
            <person name="Leebens-Mack J."/>
            <person name="Jimenez L.E."/>
            <person name="Osbourn A."/>
            <person name="Sattely E.S."/>
        </authorList>
    </citation>
    <scope>NUCLEOTIDE SEQUENCE [LARGE SCALE GENOMIC DNA]</scope>
    <source>
        <strain evidence="2">cv. JPN11</strain>
        <tissue evidence="1">Leaf</tissue>
    </source>
</reference>
<gene>
    <name evidence="1" type="ORF">OWV82_001256</name>
</gene>
<name>A0ACC1YX37_MELAZ</name>
<evidence type="ECO:0000313" key="1">
    <source>
        <dbReference type="EMBL" id="KAJ4728301.1"/>
    </source>
</evidence>
<evidence type="ECO:0000313" key="2">
    <source>
        <dbReference type="Proteomes" id="UP001164539"/>
    </source>
</evidence>
<dbReference type="EMBL" id="CM051394">
    <property type="protein sequence ID" value="KAJ4728301.1"/>
    <property type="molecule type" value="Genomic_DNA"/>
</dbReference>
<proteinExistence type="predicted"/>